<gene>
    <name evidence="2" type="ORF">E4U82_19445</name>
</gene>
<name>A0A4Y9A671_9BACI</name>
<evidence type="ECO:0000313" key="2">
    <source>
        <dbReference type="EMBL" id="TFJ89946.1"/>
    </source>
</evidence>
<dbReference type="PANTHER" id="PTHR34614:SF2">
    <property type="entry name" value="TRANSPOSASE IS4-LIKE DOMAIN-CONTAINING PROTEIN"/>
    <property type="match status" value="1"/>
</dbReference>
<feature type="domain" description="Transposase IS4-like" evidence="1">
    <location>
        <begin position="174"/>
        <end position="488"/>
    </location>
</feature>
<proteinExistence type="predicted"/>
<dbReference type="NCBIfam" id="NF033559">
    <property type="entry name" value="transpos_IS1634"/>
    <property type="match status" value="1"/>
</dbReference>
<dbReference type="InterPro" id="IPR002559">
    <property type="entry name" value="Transposase_11"/>
</dbReference>
<dbReference type="AlphaFoldDB" id="A0A4Y9A671"/>
<dbReference type="InterPro" id="IPR047654">
    <property type="entry name" value="IS1634_transpos"/>
</dbReference>
<dbReference type="OrthoDB" id="9767746at2"/>
<sequence length="570" mass="65926">MASIIKKRKKNHDYYYLVESARVDGKPRIVHQKYLGRAEDIAQAIDENKHPANPDHSIVLEFGAVTALFDLADRLDVVNMIDQHVSKRHQGLSVGTYMLLAAINRAVAPTSKNSFGEWFSKTMLDRFLPAKPYHLTSQRFWDNMGLLTDKAMEQFEKEFSEHIVKSYSLDTDCLIYDATNFFTYVDTKSSSTLPQRGNSKEKRKDLKIVGLAVMVSPDFRVPLFHETYPGNDMDAKQFSGVIDKLKSRYQSICGKPKNITLVFDKGNNSLDNIKRLRSGDWAFHVIGTLKRSQVKELQDINPDQFEPLSGERFEGMRVYRTTYSVYNENMTVLVTYNPLLSEGQMQGIQKNLETCTGQLQELQHRLLEREAGQIRKGKKPTVSSVQKNVNKILQKEYMKDLFDVDITPLEHSVQLTFAFNESQLEYLKKYVLGKTVLYTDNHDWSNEKIVAAYRSQYHIESAFKQMKNHQHLDVRPIYHWTDQKIKVHAFYCVLALRLCCLLNRELHEQGIDITVNRMLDVLADIKQVINVYEKKGKKGNVQKTFSLSQCTPEMKKMMETLELEKYQLEG</sequence>
<reference evidence="2 3" key="1">
    <citation type="submission" date="2019-03" db="EMBL/GenBank/DDBJ databases">
        <title>Genome sequence of Lentibacillus salicampi ATCC BAA-719.</title>
        <authorList>
            <person name="Maclea K.S."/>
            <person name="Simoes Junior M."/>
        </authorList>
    </citation>
    <scope>NUCLEOTIDE SEQUENCE [LARGE SCALE GENOMIC DNA]</scope>
    <source>
        <strain evidence="2 3">ATCC BAA-719</strain>
    </source>
</reference>
<dbReference type="GO" id="GO:0003677">
    <property type="term" value="F:DNA binding"/>
    <property type="evidence" value="ECO:0007669"/>
    <property type="project" value="InterPro"/>
</dbReference>
<dbReference type="GO" id="GO:0006313">
    <property type="term" value="P:DNA transposition"/>
    <property type="evidence" value="ECO:0007669"/>
    <property type="project" value="InterPro"/>
</dbReference>
<evidence type="ECO:0000313" key="3">
    <source>
        <dbReference type="Proteomes" id="UP000298484"/>
    </source>
</evidence>
<dbReference type="PANTHER" id="PTHR34614">
    <property type="match status" value="1"/>
</dbReference>
<protein>
    <submittedName>
        <fullName evidence="2">IS1634 family transposase</fullName>
    </submittedName>
</protein>
<keyword evidence="3" id="KW-1185">Reference proteome</keyword>
<dbReference type="GO" id="GO:0004803">
    <property type="term" value="F:transposase activity"/>
    <property type="evidence" value="ECO:0007669"/>
    <property type="project" value="InterPro"/>
</dbReference>
<organism evidence="2 3">
    <name type="scientific">Lentibacillus salicampi</name>
    <dbReference type="NCBI Taxonomy" id="175306"/>
    <lineage>
        <taxon>Bacteria</taxon>
        <taxon>Bacillati</taxon>
        <taxon>Bacillota</taxon>
        <taxon>Bacilli</taxon>
        <taxon>Bacillales</taxon>
        <taxon>Bacillaceae</taxon>
        <taxon>Lentibacillus</taxon>
    </lineage>
</organism>
<comment type="caution">
    <text evidence="2">The sequence shown here is derived from an EMBL/GenBank/DDBJ whole genome shotgun (WGS) entry which is preliminary data.</text>
</comment>
<dbReference type="Proteomes" id="UP000298484">
    <property type="component" value="Unassembled WGS sequence"/>
</dbReference>
<accession>A0A4Y9A671</accession>
<dbReference type="EMBL" id="SRHY01000097">
    <property type="protein sequence ID" value="TFJ89946.1"/>
    <property type="molecule type" value="Genomic_DNA"/>
</dbReference>
<dbReference type="Pfam" id="PF01609">
    <property type="entry name" value="DDE_Tnp_1"/>
    <property type="match status" value="1"/>
</dbReference>
<evidence type="ECO:0000259" key="1">
    <source>
        <dbReference type="Pfam" id="PF01609"/>
    </source>
</evidence>
<dbReference type="RefSeq" id="WP_135111897.1">
    <property type="nucleotide sequence ID" value="NZ_SRHY01000097.1"/>
</dbReference>